<dbReference type="GO" id="GO:0016747">
    <property type="term" value="F:acyltransferase activity, transferring groups other than amino-acyl groups"/>
    <property type="evidence" value="ECO:0007669"/>
    <property type="project" value="InterPro"/>
</dbReference>
<name>A0A495MHT6_9FLAO</name>
<dbReference type="PANTHER" id="PTHR43792">
    <property type="entry name" value="GNAT FAMILY, PUTATIVE (AFU_ORTHOLOGUE AFUA_3G00765)-RELATED-RELATED"/>
    <property type="match status" value="1"/>
</dbReference>
<dbReference type="EMBL" id="RBLC01000001">
    <property type="protein sequence ID" value="RKS25534.1"/>
    <property type="molecule type" value="Genomic_DNA"/>
</dbReference>
<evidence type="ECO:0000313" key="3">
    <source>
        <dbReference type="Proteomes" id="UP000277579"/>
    </source>
</evidence>
<dbReference type="Proteomes" id="UP000277579">
    <property type="component" value="Unassembled WGS sequence"/>
</dbReference>
<gene>
    <name evidence="2" type="ORF">CLV94_0569</name>
</gene>
<dbReference type="AlphaFoldDB" id="A0A495MHT6"/>
<reference evidence="2 3" key="1">
    <citation type="submission" date="2018-10" db="EMBL/GenBank/DDBJ databases">
        <title>Genomic Encyclopedia of Archaeal and Bacterial Type Strains, Phase II (KMG-II): from individual species to whole genera.</title>
        <authorList>
            <person name="Goeker M."/>
        </authorList>
    </citation>
    <scope>NUCLEOTIDE SEQUENCE [LARGE SCALE GENOMIC DNA]</scope>
    <source>
        <strain evidence="2 3">DSM 29537</strain>
    </source>
</reference>
<sequence length="201" mass="23431">MIRAFFVVNKLYISRKKNGNMKKSNLPTFPILATERLRLRPLEETDELAIFLLRSNDSVNQYIERERPANNRDANAFIKRIQQNVENGSSVFWAISLKDSSNLIGTICLWNLTQDKIIGELGYEMNPIFQGKGLMSEAVKSVLEYGFVTLGLKKIEAYTHKENERSKKLLKKHFFVLEKDRKDEDNENNVIFSLKRNWDVQ</sequence>
<keyword evidence="3" id="KW-1185">Reference proteome</keyword>
<proteinExistence type="predicted"/>
<dbReference type="InterPro" id="IPR051531">
    <property type="entry name" value="N-acetyltransferase"/>
</dbReference>
<evidence type="ECO:0000259" key="1">
    <source>
        <dbReference type="PROSITE" id="PS51186"/>
    </source>
</evidence>
<protein>
    <submittedName>
        <fullName evidence="2">Ribosomal-protein-alanine N-acetyltransferase</fullName>
    </submittedName>
</protein>
<keyword evidence="2" id="KW-0808">Transferase</keyword>
<dbReference type="InterPro" id="IPR016181">
    <property type="entry name" value="Acyl_CoA_acyltransferase"/>
</dbReference>
<dbReference type="InterPro" id="IPR000182">
    <property type="entry name" value="GNAT_dom"/>
</dbReference>
<dbReference type="Pfam" id="PF13302">
    <property type="entry name" value="Acetyltransf_3"/>
    <property type="match status" value="1"/>
</dbReference>
<comment type="caution">
    <text evidence="2">The sequence shown here is derived from an EMBL/GenBank/DDBJ whole genome shotgun (WGS) entry which is preliminary data.</text>
</comment>
<dbReference type="Gene3D" id="3.40.630.30">
    <property type="match status" value="1"/>
</dbReference>
<dbReference type="PROSITE" id="PS51186">
    <property type="entry name" value="GNAT"/>
    <property type="match status" value="1"/>
</dbReference>
<evidence type="ECO:0000313" key="2">
    <source>
        <dbReference type="EMBL" id="RKS25534.1"/>
    </source>
</evidence>
<accession>A0A495MHT6</accession>
<organism evidence="2 3">
    <name type="scientific">Flavobacterium endophyticum</name>
    <dbReference type="NCBI Taxonomy" id="1540163"/>
    <lineage>
        <taxon>Bacteria</taxon>
        <taxon>Pseudomonadati</taxon>
        <taxon>Bacteroidota</taxon>
        <taxon>Flavobacteriia</taxon>
        <taxon>Flavobacteriales</taxon>
        <taxon>Flavobacteriaceae</taxon>
        <taxon>Flavobacterium</taxon>
    </lineage>
</organism>
<dbReference type="SUPFAM" id="SSF55729">
    <property type="entry name" value="Acyl-CoA N-acyltransferases (Nat)"/>
    <property type="match status" value="1"/>
</dbReference>
<feature type="domain" description="N-acetyltransferase" evidence="1">
    <location>
        <begin position="37"/>
        <end position="197"/>
    </location>
</feature>